<name>A0A0A9F7N1_ARUDO</name>
<reference evidence="1" key="1">
    <citation type="submission" date="2014-09" db="EMBL/GenBank/DDBJ databases">
        <authorList>
            <person name="Magalhaes I.L.F."/>
            <person name="Oliveira U."/>
            <person name="Santos F.R."/>
            <person name="Vidigal T.H.D.A."/>
            <person name="Brescovit A.D."/>
            <person name="Santos A.J."/>
        </authorList>
    </citation>
    <scope>NUCLEOTIDE SEQUENCE</scope>
    <source>
        <tissue evidence="1">Shoot tissue taken approximately 20 cm above the soil surface</tissue>
    </source>
</reference>
<organism evidence="1">
    <name type="scientific">Arundo donax</name>
    <name type="common">Giant reed</name>
    <name type="synonym">Donax arundinaceus</name>
    <dbReference type="NCBI Taxonomy" id="35708"/>
    <lineage>
        <taxon>Eukaryota</taxon>
        <taxon>Viridiplantae</taxon>
        <taxon>Streptophyta</taxon>
        <taxon>Embryophyta</taxon>
        <taxon>Tracheophyta</taxon>
        <taxon>Spermatophyta</taxon>
        <taxon>Magnoliopsida</taxon>
        <taxon>Liliopsida</taxon>
        <taxon>Poales</taxon>
        <taxon>Poaceae</taxon>
        <taxon>PACMAD clade</taxon>
        <taxon>Arundinoideae</taxon>
        <taxon>Arundineae</taxon>
        <taxon>Arundo</taxon>
    </lineage>
</organism>
<proteinExistence type="predicted"/>
<protein>
    <submittedName>
        <fullName evidence="1">Uncharacterized protein</fullName>
    </submittedName>
</protein>
<sequence length="50" mass="6021">MKETNMSACELLWKHKIYSQHKHIHWYCLHPTKLSCSVRVLKIQKNVLCI</sequence>
<evidence type="ECO:0000313" key="1">
    <source>
        <dbReference type="EMBL" id="JAE08367.1"/>
    </source>
</evidence>
<dbReference type="EMBL" id="GBRH01189529">
    <property type="protein sequence ID" value="JAE08367.1"/>
    <property type="molecule type" value="Transcribed_RNA"/>
</dbReference>
<accession>A0A0A9F7N1</accession>
<dbReference type="AlphaFoldDB" id="A0A0A9F7N1"/>
<reference evidence="1" key="2">
    <citation type="journal article" date="2015" name="Data Brief">
        <title>Shoot transcriptome of the giant reed, Arundo donax.</title>
        <authorList>
            <person name="Barrero R.A."/>
            <person name="Guerrero F.D."/>
            <person name="Moolhuijzen P."/>
            <person name="Goolsby J.A."/>
            <person name="Tidwell J."/>
            <person name="Bellgard S.E."/>
            <person name="Bellgard M.I."/>
        </authorList>
    </citation>
    <scope>NUCLEOTIDE SEQUENCE</scope>
    <source>
        <tissue evidence="1">Shoot tissue taken approximately 20 cm above the soil surface</tissue>
    </source>
</reference>